<dbReference type="OrthoDB" id="196483at2"/>
<evidence type="ECO:0000313" key="1">
    <source>
        <dbReference type="EMBL" id="OBZ96779.1"/>
    </source>
</evidence>
<organism evidence="1 2">
    <name type="scientific">Pararhizobium polonicum</name>
    <dbReference type="NCBI Taxonomy" id="1612624"/>
    <lineage>
        <taxon>Bacteria</taxon>
        <taxon>Pseudomonadati</taxon>
        <taxon>Pseudomonadota</taxon>
        <taxon>Alphaproteobacteria</taxon>
        <taxon>Hyphomicrobiales</taxon>
        <taxon>Rhizobiaceae</taxon>
        <taxon>Rhizobium/Agrobacterium group</taxon>
        <taxon>Pararhizobium</taxon>
    </lineage>
</organism>
<name>A0A1C7P688_9HYPH</name>
<dbReference type="EMBL" id="LGLV01000004">
    <property type="protein sequence ID" value="OBZ96779.1"/>
    <property type="molecule type" value="Genomic_DNA"/>
</dbReference>
<dbReference type="AlphaFoldDB" id="A0A1C7P688"/>
<comment type="caution">
    <text evidence="1">The sequence shown here is derived from an EMBL/GenBank/DDBJ whole genome shotgun (WGS) entry which is preliminary data.</text>
</comment>
<dbReference type="PATRIC" id="fig|1612624.7.peg.690"/>
<reference evidence="1 2" key="1">
    <citation type="journal article" date="2016" name="Syst. Appl. Microbiol.">
        <title>Pararhizobium polonicum sp. nov. isolated from tumors on stone fruit rootstocks.</title>
        <authorList>
            <person name="Pulawska J."/>
            <person name="Kuzmanovic N."/>
            <person name="Willems A."/>
            <person name="Pothier J.F."/>
        </authorList>
    </citation>
    <scope>NUCLEOTIDE SEQUENCE [LARGE SCALE GENOMIC DNA]</scope>
    <source>
        <strain evidence="1 2">F5.1</strain>
    </source>
</reference>
<sequence length="104" mass="11540">MTLAVPTDDFDCQSCGACCSYSEDWPRFSLETDEELDRIPAEYVSADLGGMRCEDNRCTALDGKLGVHVGCKIYAVRPIVCRTCMPGDDECLMARHKLSQKVLL</sequence>
<accession>A0A1C7P688</accession>
<proteinExistence type="predicted"/>
<dbReference type="Pfam" id="PF03692">
    <property type="entry name" value="CxxCxxCC"/>
    <property type="match status" value="1"/>
</dbReference>
<keyword evidence="2" id="KW-1185">Reference proteome</keyword>
<dbReference type="RefSeq" id="WP_068952538.1">
    <property type="nucleotide sequence ID" value="NZ_LGLV01000004.1"/>
</dbReference>
<evidence type="ECO:0000313" key="2">
    <source>
        <dbReference type="Proteomes" id="UP000093111"/>
    </source>
</evidence>
<protein>
    <submittedName>
        <fullName evidence="1">Fe-S oxidoreductase</fullName>
    </submittedName>
</protein>
<dbReference type="InterPro" id="IPR005358">
    <property type="entry name" value="Puta_zinc/iron-chelating_dom"/>
</dbReference>
<gene>
    <name evidence="1" type="ORF">ADU59_03315</name>
</gene>
<dbReference type="Proteomes" id="UP000093111">
    <property type="component" value="Unassembled WGS sequence"/>
</dbReference>
<dbReference type="STRING" id="1612624.ADU59_03315"/>